<gene>
    <name evidence="2" type="ORF">DPX16_13511</name>
</gene>
<feature type="region of interest" description="Disordered" evidence="1">
    <location>
        <begin position="111"/>
        <end position="145"/>
    </location>
</feature>
<sequence length="145" mass="16153">MEAAVLMDRKELLVEPSSRSPFLNALSRQLQPTEKRVPNTQQLRVPNTQQLRTHTTARGALAAGCNDVKHERHRHPLVLASPGEAEREYNSLKPPNELICEPYDCSHRYALAQTGPESPGTDANTSSLGKSAKRERRVPIGRHSQ</sequence>
<evidence type="ECO:0000256" key="1">
    <source>
        <dbReference type="SAM" id="MobiDB-lite"/>
    </source>
</evidence>
<comment type="caution">
    <text evidence="2">The sequence shown here is derived from an EMBL/GenBank/DDBJ whole genome shotgun (WGS) entry which is preliminary data.</text>
</comment>
<dbReference type="Proteomes" id="UP000281406">
    <property type="component" value="Unassembled WGS sequence"/>
</dbReference>
<organism evidence="2 3">
    <name type="scientific">Anabarilius grahami</name>
    <name type="common">Kanglang fish</name>
    <name type="synonym">Barilius grahami</name>
    <dbReference type="NCBI Taxonomy" id="495550"/>
    <lineage>
        <taxon>Eukaryota</taxon>
        <taxon>Metazoa</taxon>
        <taxon>Chordata</taxon>
        <taxon>Craniata</taxon>
        <taxon>Vertebrata</taxon>
        <taxon>Euteleostomi</taxon>
        <taxon>Actinopterygii</taxon>
        <taxon>Neopterygii</taxon>
        <taxon>Teleostei</taxon>
        <taxon>Ostariophysi</taxon>
        <taxon>Cypriniformes</taxon>
        <taxon>Xenocyprididae</taxon>
        <taxon>Xenocypridinae</taxon>
        <taxon>Xenocypridinae incertae sedis</taxon>
        <taxon>Anabarilius</taxon>
    </lineage>
</organism>
<proteinExistence type="predicted"/>
<keyword evidence="3" id="KW-1185">Reference proteome</keyword>
<evidence type="ECO:0000313" key="2">
    <source>
        <dbReference type="EMBL" id="ROL43580.1"/>
    </source>
</evidence>
<evidence type="ECO:0000313" key="3">
    <source>
        <dbReference type="Proteomes" id="UP000281406"/>
    </source>
</evidence>
<feature type="compositionally biased region" description="Basic residues" evidence="1">
    <location>
        <begin position="131"/>
        <end position="145"/>
    </location>
</feature>
<accession>A0A3N0YCN5</accession>
<reference evidence="2 3" key="1">
    <citation type="submission" date="2018-10" db="EMBL/GenBank/DDBJ databases">
        <title>Genome assembly for a Yunnan-Guizhou Plateau 3E fish, Anabarilius grahami (Regan), and its evolutionary and genetic applications.</title>
        <authorList>
            <person name="Jiang W."/>
        </authorList>
    </citation>
    <scope>NUCLEOTIDE SEQUENCE [LARGE SCALE GENOMIC DNA]</scope>
    <source>
        <strain evidence="2">AG-KIZ</strain>
        <tissue evidence="2">Muscle</tissue>
    </source>
</reference>
<dbReference type="AlphaFoldDB" id="A0A3N0YCN5"/>
<protein>
    <submittedName>
        <fullName evidence="2">Uncharacterized protein</fullName>
    </submittedName>
</protein>
<dbReference type="EMBL" id="RJVU01047928">
    <property type="protein sequence ID" value="ROL43580.1"/>
    <property type="molecule type" value="Genomic_DNA"/>
</dbReference>
<name>A0A3N0YCN5_ANAGA</name>